<dbReference type="EMBL" id="SNSC02000001">
    <property type="protein sequence ID" value="TID27300.1"/>
    <property type="molecule type" value="Genomic_DNA"/>
</dbReference>
<proteinExistence type="predicted"/>
<name>A0A4Z1PV62_9PEZI</name>
<dbReference type="AlphaFoldDB" id="A0A4Z1PV62"/>
<dbReference type="STRING" id="86259.A0A4Z1PV62"/>
<protein>
    <submittedName>
        <fullName evidence="2">Av71 muscle cell intermediate filament</fullName>
    </submittedName>
</protein>
<feature type="region of interest" description="Disordered" evidence="1">
    <location>
        <begin position="84"/>
        <end position="134"/>
    </location>
</feature>
<organism evidence="2 3">
    <name type="scientific">Venturia nashicola</name>
    <dbReference type="NCBI Taxonomy" id="86259"/>
    <lineage>
        <taxon>Eukaryota</taxon>
        <taxon>Fungi</taxon>
        <taxon>Dikarya</taxon>
        <taxon>Ascomycota</taxon>
        <taxon>Pezizomycotina</taxon>
        <taxon>Dothideomycetes</taxon>
        <taxon>Pleosporomycetidae</taxon>
        <taxon>Venturiales</taxon>
        <taxon>Venturiaceae</taxon>
        <taxon>Venturia</taxon>
    </lineage>
</organism>
<evidence type="ECO:0000313" key="2">
    <source>
        <dbReference type="EMBL" id="TID27300.1"/>
    </source>
</evidence>
<gene>
    <name evidence="2" type="ORF">E6O75_ATG00067</name>
</gene>
<dbReference type="Proteomes" id="UP000298493">
    <property type="component" value="Unassembled WGS sequence"/>
</dbReference>
<comment type="caution">
    <text evidence="2">The sequence shown here is derived from an EMBL/GenBank/DDBJ whole genome shotgun (WGS) entry which is preliminary data.</text>
</comment>
<sequence>MCQEMQASRRRGHSVVVRIEDDDEVGWAVEGSRVKLPRNKAASGYAIKSGLGWHEVGKCQDLGEEVNRKRMALLAITHDPLGEINSKSQESRVKSRESRVESRESRAKSRESRVESQEPRVESRESRVKSQEPRAPLSSTLDAIKLLPLRLSGYWLPTRSSGTELQALLIFIIKSVWRAMGKFKIEACNDRDLGVRLAGLIQG</sequence>
<accession>A0A4Z1PV62</accession>
<keyword evidence="3" id="KW-1185">Reference proteome</keyword>
<evidence type="ECO:0000313" key="3">
    <source>
        <dbReference type="Proteomes" id="UP000298493"/>
    </source>
</evidence>
<feature type="compositionally biased region" description="Basic and acidic residues" evidence="1">
    <location>
        <begin position="89"/>
        <end position="132"/>
    </location>
</feature>
<reference evidence="2 3" key="1">
    <citation type="submission" date="2019-04" db="EMBL/GenBank/DDBJ databases">
        <title>High contiguity whole genome sequence and gene annotation resource for two Venturia nashicola isolates.</title>
        <authorList>
            <person name="Prokchorchik M."/>
            <person name="Won K."/>
            <person name="Lee Y."/>
            <person name="Choi E.D."/>
            <person name="Segonzac C."/>
            <person name="Sohn K.H."/>
        </authorList>
    </citation>
    <scope>NUCLEOTIDE SEQUENCE [LARGE SCALE GENOMIC DNA]</scope>
    <source>
        <strain evidence="2 3">PRI2</strain>
    </source>
</reference>
<evidence type="ECO:0000256" key="1">
    <source>
        <dbReference type="SAM" id="MobiDB-lite"/>
    </source>
</evidence>